<feature type="transmembrane region" description="Helical" evidence="1">
    <location>
        <begin position="6"/>
        <end position="25"/>
    </location>
</feature>
<dbReference type="RefSeq" id="WP_185426777.1">
    <property type="nucleotide sequence ID" value="NZ_JAARRL010000022.1"/>
</dbReference>
<comment type="caution">
    <text evidence="2">The sequence shown here is derived from an EMBL/GenBank/DDBJ whole genome shotgun (WGS) entry which is preliminary data.</text>
</comment>
<evidence type="ECO:0000313" key="3">
    <source>
        <dbReference type="Proteomes" id="UP000564536"/>
    </source>
</evidence>
<reference evidence="2 3" key="1">
    <citation type="submission" date="2020-03" db="EMBL/GenBank/DDBJ databases">
        <title>Soil Listeria distribution.</title>
        <authorList>
            <person name="Liao J."/>
            <person name="Wiedmann M."/>
        </authorList>
    </citation>
    <scope>NUCLEOTIDE SEQUENCE [LARGE SCALE GENOMIC DNA]</scope>
    <source>
        <strain evidence="2 3">FSL L7-1523</strain>
    </source>
</reference>
<dbReference type="AlphaFoldDB" id="A0A841Z978"/>
<dbReference type="EMBL" id="JAARRL010000022">
    <property type="protein sequence ID" value="MBC1501419.1"/>
    <property type="molecule type" value="Genomic_DNA"/>
</dbReference>
<accession>A0A841Z978</accession>
<gene>
    <name evidence="2" type="ORF">HB943_12470</name>
</gene>
<organism evidence="2 3">
    <name type="scientific">Listeria weihenstephanensis</name>
    <dbReference type="NCBI Taxonomy" id="1006155"/>
    <lineage>
        <taxon>Bacteria</taxon>
        <taxon>Bacillati</taxon>
        <taxon>Bacillota</taxon>
        <taxon>Bacilli</taxon>
        <taxon>Bacillales</taxon>
        <taxon>Listeriaceae</taxon>
        <taxon>Listeria</taxon>
    </lineage>
</organism>
<keyword evidence="1" id="KW-0472">Membrane</keyword>
<keyword evidence="1" id="KW-1133">Transmembrane helix</keyword>
<protein>
    <submittedName>
        <fullName evidence="2">Uncharacterized protein</fullName>
    </submittedName>
</protein>
<sequence length="159" mass="18935">MKKKYIVPIALLGIVIILLGTYFVYNKNQEQLFFESHKNNGSLVEQSQFIYKNKGRRISKILDSLEIDYKTSNWDNFIEVMYIRTDGGTFTFAPQNDETLLMKYEINKERYISIWLDKNDEIRLSTNTSSNLSEKEIETYQQLMLNEYRKLLNSIYQNQ</sequence>
<evidence type="ECO:0000256" key="1">
    <source>
        <dbReference type="SAM" id="Phobius"/>
    </source>
</evidence>
<proteinExistence type="predicted"/>
<evidence type="ECO:0000313" key="2">
    <source>
        <dbReference type="EMBL" id="MBC1501419.1"/>
    </source>
</evidence>
<name>A0A841Z978_9LIST</name>
<dbReference type="Proteomes" id="UP000564536">
    <property type="component" value="Unassembled WGS sequence"/>
</dbReference>
<keyword evidence="1" id="KW-0812">Transmembrane</keyword>